<protein>
    <recommendedName>
        <fullName evidence="2">DUF6292 domain-containing protein</fullName>
    </recommendedName>
</protein>
<dbReference type="RefSeq" id="WP_032747923.1">
    <property type="nucleotide sequence ID" value="NZ_CP070242.1"/>
</dbReference>
<evidence type="ECO:0000256" key="1">
    <source>
        <dbReference type="SAM" id="MobiDB-lite"/>
    </source>
</evidence>
<organism evidence="4 7">
    <name type="scientific">Streptomyces californicus</name>
    <dbReference type="NCBI Taxonomy" id="67351"/>
    <lineage>
        <taxon>Bacteria</taxon>
        <taxon>Bacillati</taxon>
        <taxon>Actinomycetota</taxon>
        <taxon>Actinomycetes</taxon>
        <taxon>Kitasatosporales</taxon>
        <taxon>Streptomycetaceae</taxon>
        <taxon>Streptomyces</taxon>
    </lineage>
</organism>
<evidence type="ECO:0000313" key="3">
    <source>
        <dbReference type="EMBL" id="QRV32581.1"/>
    </source>
</evidence>
<dbReference type="AlphaFoldDB" id="A0ABD7D7E8"/>
<evidence type="ECO:0000259" key="2">
    <source>
        <dbReference type="Pfam" id="PF19809"/>
    </source>
</evidence>
<evidence type="ECO:0000313" key="7">
    <source>
        <dbReference type="Proteomes" id="UP000623926"/>
    </source>
</evidence>
<feature type="region of interest" description="Disordered" evidence="1">
    <location>
        <begin position="127"/>
        <end position="150"/>
    </location>
</feature>
<dbReference type="EMBL" id="CP070249">
    <property type="protein sequence ID" value="QRV45226.1"/>
    <property type="molecule type" value="Genomic_DNA"/>
</dbReference>
<dbReference type="InterPro" id="IPR046259">
    <property type="entry name" value="DUF6292"/>
</dbReference>
<dbReference type="Pfam" id="PF19809">
    <property type="entry name" value="DUF6292"/>
    <property type="match status" value="1"/>
</dbReference>
<sequence length="341" mass="36307">MIRAGRQHLVRTLADLAAQQGVGIDHYTRLKPYQAPGFPAPISSEGSRTRLYDGEQVDAYLQGKPVPPLPQPEVEDDSDLLDRRECAALLGVSPRSWDVYKRDPALTAARIEAGGVEHWPRHAVKAYQADRPGDAAPKPGRPKSTGDQVPRDQVAARVAELLDADPAISAATVTARLGVHRNTGQDALTRLRAGRIADHIAAHPTLTPAEAAAHLGYPAAQTRRATARATTLLRARQAAPYLADVAAALHRAGWTTEQAAPDVHLPGDDRVVAALVLDGDQAPVPALVWDERYGWRTASSRRHPITKGAVPPSEGGSVRYLAGGITPPPGDVVTALTTTDA</sequence>
<reference evidence="6 7" key="1">
    <citation type="submission" date="2021-02" db="EMBL/GenBank/DDBJ databases">
        <title>FDA dAtabase for Regulatory Grade micrObial Sequences (FDA-ARGOS): Supporting development and validation of Infectious Disease Dx tests.</title>
        <authorList>
            <person name="Sproer C."/>
            <person name="Gronow S."/>
            <person name="Severitt S."/>
            <person name="Schroder I."/>
            <person name="Tallon L."/>
            <person name="Sadzewicz L."/>
            <person name="Zhao X."/>
            <person name="Boylan J."/>
            <person name="Ott S."/>
            <person name="Bowen H."/>
            <person name="Vavikolanu K."/>
            <person name="Mehta A."/>
            <person name="Aluvathingal J."/>
            <person name="Nadendla S."/>
            <person name="Lowell S."/>
            <person name="Myers T."/>
            <person name="Yan Y."/>
            <person name="Sichtig H."/>
        </authorList>
    </citation>
    <scope>NUCLEOTIDE SEQUENCE [LARGE SCALE GENOMIC DNA]</scope>
    <source>
        <strain evidence="5 6">FDAARGOS_1211</strain>
        <strain evidence="4 7">FDAARGOS_1212</strain>
    </source>
</reference>
<keyword evidence="6" id="KW-1185">Reference proteome</keyword>
<name>A0ABD7D7E8_9ACTN</name>
<evidence type="ECO:0000313" key="5">
    <source>
        <dbReference type="EMBL" id="QRV45226.1"/>
    </source>
</evidence>
<proteinExistence type="predicted"/>
<accession>A0ABD7D7E8</accession>
<dbReference type="Proteomes" id="UP000623926">
    <property type="component" value="Chromosome"/>
</dbReference>
<evidence type="ECO:0000313" key="4">
    <source>
        <dbReference type="EMBL" id="QRV38467.1"/>
    </source>
</evidence>
<dbReference type="EMBL" id="CP070245">
    <property type="protein sequence ID" value="QRV32581.1"/>
    <property type="molecule type" value="Genomic_DNA"/>
</dbReference>
<dbReference type="GeneID" id="79110091"/>
<evidence type="ECO:0000313" key="6">
    <source>
        <dbReference type="Proteomes" id="UP000598054"/>
    </source>
</evidence>
<feature type="domain" description="DUF6292" evidence="2">
    <location>
        <begin position="241"/>
        <end position="336"/>
    </location>
</feature>
<dbReference type="EMBL" id="CP070245">
    <property type="protein sequence ID" value="QRV38467.1"/>
    <property type="molecule type" value="Genomic_DNA"/>
</dbReference>
<gene>
    <name evidence="5" type="ORF">I6J41_33935</name>
    <name evidence="3" type="ORF">I6J42_00085</name>
    <name evidence="4" type="ORF">I6J42_33570</name>
</gene>
<dbReference type="Proteomes" id="UP000598054">
    <property type="component" value="Chromosome"/>
</dbReference>